<dbReference type="Pfam" id="PF05133">
    <property type="entry name" value="SPP1_portal"/>
    <property type="match status" value="1"/>
</dbReference>
<evidence type="ECO:0000256" key="1">
    <source>
        <dbReference type="SAM" id="MobiDB-lite"/>
    </source>
</evidence>
<dbReference type="InterPro" id="IPR021145">
    <property type="entry name" value="Portal_protein_SPP1_Gp6-like"/>
</dbReference>
<accession>A0A430F7N1</accession>
<proteinExistence type="predicted"/>
<evidence type="ECO:0000313" key="3">
    <source>
        <dbReference type="Proteomes" id="UP000288052"/>
    </source>
</evidence>
<feature type="region of interest" description="Disordered" evidence="1">
    <location>
        <begin position="443"/>
        <end position="482"/>
    </location>
</feature>
<dbReference type="AlphaFoldDB" id="A0A430F7N1"/>
<organism evidence="2 3">
    <name type="scientific">Bifidobacterium castoris</name>
    <dbReference type="NCBI Taxonomy" id="2306972"/>
    <lineage>
        <taxon>Bacteria</taxon>
        <taxon>Bacillati</taxon>
        <taxon>Actinomycetota</taxon>
        <taxon>Actinomycetes</taxon>
        <taxon>Bifidobacteriales</taxon>
        <taxon>Bifidobacteriaceae</taxon>
        <taxon>Bifidobacterium</taxon>
    </lineage>
</organism>
<dbReference type="RefSeq" id="WP_126032070.1">
    <property type="nucleotide sequence ID" value="NZ_QXGI01000003.1"/>
</dbReference>
<dbReference type="OrthoDB" id="1780383at2"/>
<name>A0A430F7N1_9BIFI</name>
<evidence type="ECO:0000313" key="2">
    <source>
        <dbReference type="EMBL" id="RSX48929.1"/>
    </source>
</evidence>
<protein>
    <submittedName>
        <fullName evidence="2">Phage portal protein, SPP1 Gp6-like</fullName>
    </submittedName>
</protein>
<comment type="caution">
    <text evidence="2">The sequence shown here is derived from an EMBL/GenBank/DDBJ whole genome shotgun (WGS) entry which is preliminary data.</text>
</comment>
<gene>
    <name evidence="2" type="ORF">D2E22_1067</name>
</gene>
<dbReference type="Proteomes" id="UP000288052">
    <property type="component" value="Unassembled WGS sequence"/>
</dbReference>
<sequence>MAGIEDMCGELLRQLQAALPTFDRYDRYFDGAQRLKQLGLAIPPELEHFTVIVNWPRVVAEARVDRLDMKGFRVGGNSELARLLWEWWQSSGLAEDQSSYLDFEIYGRSFKVVTRIGDDVRVENVSPMDIICHRDVMSGQIDAALRWYRDVDGVNPYQPVGYMYWTRAATYVLDAQLRVVNQYPTVGGVIPVIPAYRNPRTSIPLHAGWPRLRGTSCLSDVIDITDACARDISNAQLAQETHAVPQRVIAGVTNGDFVDPETGERLTTWEAYFGRIWALVNENAKTFEFSSSSMENFERMVGVYARLCSGVTGLPPNYFGLAADDAASADAIRSREAKLVKSIERDQRALGDQAVQTCRIAVMMSDIDDHGELDAAQALWYDAGTPTTAQRADAVTKLYAAADANGRSLLPREMAWEELGWGPDKIERAKRLLADEESAWMGEPMLKPLGEEGDDVRTGIDSVAASSGSRPAPQVEPSRHAD</sequence>
<dbReference type="EMBL" id="QXGI01000003">
    <property type="protein sequence ID" value="RSX48929.1"/>
    <property type="molecule type" value="Genomic_DNA"/>
</dbReference>
<reference evidence="2 3" key="1">
    <citation type="submission" date="2018-09" db="EMBL/GenBank/DDBJ databases">
        <title>Characterization of the phylogenetic diversity of five novel species belonging to the genus Bifidobacterium.</title>
        <authorList>
            <person name="Lugli G.A."/>
            <person name="Duranti S."/>
            <person name="Milani C."/>
        </authorList>
    </citation>
    <scope>NUCLEOTIDE SEQUENCE [LARGE SCALE GENOMIC DNA]</scope>
    <source>
        <strain evidence="2 3">2020B</strain>
    </source>
</reference>
<keyword evidence="3" id="KW-1185">Reference proteome</keyword>